<protein>
    <recommendedName>
        <fullName evidence="8">tRNA dimethylallyltransferase</fullName>
    </recommendedName>
</protein>
<dbReference type="PANTHER" id="PTHR11088">
    <property type="entry name" value="TRNA DIMETHYLALLYLTRANSFERASE"/>
    <property type="match status" value="1"/>
</dbReference>
<organism evidence="6 7">
    <name type="scientific">Botryobasidium botryosum (strain FD-172 SS1)</name>
    <dbReference type="NCBI Taxonomy" id="930990"/>
    <lineage>
        <taxon>Eukaryota</taxon>
        <taxon>Fungi</taxon>
        <taxon>Dikarya</taxon>
        <taxon>Basidiomycota</taxon>
        <taxon>Agaricomycotina</taxon>
        <taxon>Agaricomycetes</taxon>
        <taxon>Cantharellales</taxon>
        <taxon>Botryobasidiaceae</taxon>
        <taxon>Botryobasidium</taxon>
    </lineage>
</organism>
<accession>A0A067M7U2</accession>
<dbReference type="GO" id="GO:0006400">
    <property type="term" value="P:tRNA modification"/>
    <property type="evidence" value="ECO:0007669"/>
    <property type="project" value="TreeGrafter"/>
</dbReference>
<dbReference type="HOGENOM" id="CLU_032616_2_3_1"/>
<evidence type="ECO:0000313" key="6">
    <source>
        <dbReference type="EMBL" id="KDQ11644.1"/>
    </source>
</evidence>
<evidence type="ECO:0000256" key="2">
    <source>
        <dbReference type="ARBA" id="ARBA00022679"/>
    </source>
</evidence>
<dbReference type="EMBL" id="KL198056">
    <property type="protein sequence ID" value="KDQ11644.1"/>
    <property type="molecule type" value="Genomic_DNA"/>
</dbReference>
<dbReference type="Gene3D" id="3.40.50.300">
    <property type="entry name" value="P-loop containing nucleotide triphosphate hydrolases"/>
    <property type="match status" value="1"/>
</dbReference>
<dbReference type="SUPFAM" id="SSF52540">
    <property type="entry name" value="P-loop containing nucleoside triphosphate hydrolases"/>
    <property type="match status" value="1"/>
</dbReference>
<proteinExistence type="inferred from homology"/>
<keyword evidence="7" id="KW-1185">Reference proteome</keyword>
<dbReference type="OrthoDB" id="775260at2759"/>
<feature type="compositionally biased region" description="Basic and acidic residues" evidence="5">
    <location>
        <begin position="460"/>
        <end position="477"/>
    </location>
</feature>
<dbReference type="FunCoup" id="A0A067M7U2">
    <property type="interactions" value="500"/>
</dbReference>
<evidence type="ECO:0000313" key="7">
    <source>
        <dbReference type="Proteomes" id="UP000027195"/>
    </source>
</evidence>
<dbReference type="GO" id="GO:0052381">
    <property type="term" value="F:tRNA dimethylallyltransferase activity"/>
    <property type="evidence" value="ECO:0007669"/>
    <property type="project" value="InterPro"/>
</dbReference>
<dbReference type="STRING" id="930990.A0A067M7U2"/>
<evidence type="ECO:0000256" key="1">
    <source>
        <dbReference type="ARBA" id="ARBA00005842"/>
    </source>
</evidence>
<dbReference type="InterPro" id="IPR027417">
    <property type="entry name" value="P-loop_NTPase"/>
</dbReference>
<dbReference type="InterPro" id="IPR018022">
    <property type="entry name" value="IPT"/>
</dbReference>
<dbReference type="PANTHER" id="PTHR11088:SF89">
    <property type="entry name" value="TRNA DIMETHYLALLYLTRANSFERASE"/>
    <property type="match status" value="1"/>
</dbReference>
<dbReference type="AlphaFoldDB" id="A0A067M7U2"/>
<name>A0A067M7U2_BOTB1</name>
<keyword evidence="4" id="KW-0067">ATP-binding</keyword>
<keyword evidence="2" id="KW-0808">Transferase</keyword>
<feature type="region of interest" description="Disordered" evidence="5">
    <location>
        <begin position="454"/>
        <end position="492"/>
    </location>
</feature>
<evidence type="ECO:0000256" key="4">
    <source>
        <dbReference type="ARBA" id="ARBA00022840"/>
    </source>
</evidence>
<dbReference type="Gene3D" id="3.30.160.60">
    <property type="entry name" value="Classic Zinc Finger"/>
    <property type="match status" value="1"/>
</dbReference>
<dbReference type="HAMAP" id="MF_00185">
    <property type="entry name" value="IPP_trans"/>
    <property type="match status" value="1"/>
</dbReference>
<evidence type="ECO:0000256" key="5">
    <source>
        <dbReference type="SAM" id="MobiDB-lite"/>
    </source>
</evidence>
<sequence length="492" mass="55244">MVTKPTRPLVAVVGTTGVGKSQLAVELARSVSEIGLGWQSGSVINADAMQVYNGLDVITNKITEAEMCGVPHHLIGFKKPGETYVVFEWLRDAETLIEKLHGENVLPIAAGGTSYWVQNLIFPNRLPSLDTGTGAAQTLEKAPSSSLSSAISTLTPALLELWQNLPERASAAQIIPDDAFRLHSLLCHLDPQMGARWHWKDTRKVLRSLEIIKENGCLASEVIASQKQEEEPRYRSLIFWLYAKPEQLNPRLDARVDKMLQQGLLDEIKTMRSIAIALNGQSEEALTVNTDYTQGIFQSIGYKEFDEYLSSSDPPEELLQASLDQMKHATKKYAQRQVKWIRDRLLPAVNNTHTDDPPVLVLLDATELGDKWDLNVKNPAIEALRDFLEGAPMRNPRTLSDVAREMLSTHKHGLSPTETLLARRKRQCTICTSDPTRPVMLEEGREWQVHVKSRAHRTLAGKEKKVAEQMAQREEKQRIRRERRGDSSLVSE</sequence>
<dbReference type="InParanoid" id="A0A067M7U2"/>
<dbReference type="InterPro" id="IPR039657">
    <property type="entry name" value="Dimethylallyltransferase"/>
</dbReference>
<evidence type="ECO:0000256" key="3">
    <source>
        <dbReference type="ARBA" id="ARBA00022741"/>
    </source>
</evidence>
<dbReference type="Gene3D" id="1.10.20.140">
    <property type="match status" value="1"/>
</dbReference>
<dbReference type="Pfam" id="PF01715">
    <property type="entry name" value="IPPT"/>
    <property type="match status" value="1"/>
</dbReference>
<evidence type="ECO:0008006" key="8">
    <source>
        <dbReference type="Google" id="ProtNLM"/>
    </source>
</evidence>
<dbReference type="GO" id="GO:0005739">
    <property type="term" value="C:mitochondrion"/>
    <property type="evidence" value="ECO:0007669"/>
    <property type="project" value="TreeGrafter"/>
</dbReference>
<comment type="similarity">
    <text evidence="1">Belongs to the IPP transferase family.</text>
</comment>
<dbReference type="GO" id="GO:0005524">
    <property type="term" value="F:ATP binding"/>
    <property type="evidence" value="ECO:0007669"/>
    <property type="project" value="UniProtKB-KW"/>
</dbReference>
<dbReference type="Proteomes" id="UP000027195">
    <property type="component" value="Unassembled WGS sequence"/>
</dbReference>
<gene>
    <name evidence="6" type="ORF">BOTBODRAFT_177046</name>
</gene>
<reference evidence="7" key="1">
    <citation type="journal article" date="2014" name="Proc. Natl. Acad. Sci. U.S.A.">
        <title>Extensive sampling of basidiomycete genomes demonstrates inadequacy of the white-rot/brown-rot paradigm for wood decay fungi.</title>
        <authorList>
            <person name="Riley R."/>
            <person name="Salamov A.A."/>
            <person name="Brown D.W."/>
            <person name="Nagy L.G."/>
            <person name="Floudas D."/>
            <person name="Held B.W."/>
            <person name="Levasseur A."/>
            <person name="Lombard V."/>
            <person name="Morin E."/>
            <person name="Otillar R."/>
            <person name="Lindquist E.A."/>
            <person name="Sun H."/>
            <person name="LaButti K.M."/>
            <person name="Schmutz J."/>
            <person name="Jabbour D."/>
            <person name="Luo H."/>
            <person name="Baker S.E."/>
            <person name="Pisabarro A.G."/>
            <person name="Walton J.D."/>
            <person name="Blanchette R.A."/>
            <person name="Henrissat B."/>
            <person name="Martin F."/>
            <person name="Cullen D."/>
            <person name="Hibbett D.S."/>
            <person name="Grigoriev I.V."/>
        </authorList>
    </citation>
    <scope>NUCLEOTIDE SEQUENCE [LARGE SCALE GENOMIC DNA]</scope>
    <source>
        <strain evidence="7">FD-172 SS1</strain>
    </source>
</reference>
<keyword evidence="3" id="KW-0547">Nucleotide-binding</keyword>